<dbReference type="InterPro" id="IPR006598">
    <property type="entry name" value="CAP10"/>
</dbReference>
<gene>
    <name evidence="3" type="ORF">B0T22DRAFT_526175</name>
</gene>
<dbReference type="PANTHER" id="PTHR12203">
    <property type="entry name" value="KDEL LYS-ASP-GLU-LEU CONTAINING - RELATED"/>
    <property type="match status" value="1"/>
</dbReference>
<feature type="region of interest" description="Disordered" evidence="1">
    <location>
        <begin position="64"/>
        <end position="86"/>
    </location>
</feature>
<evidence type="ECO:0000259" key="2">
    <source>
        <dbReference type="SMART" id="SM00672"/>
    </source>
</evidence>
<reference evidence="3" key="1">
    <citation type="journal article" date="2023" name="Mol. Phylogenet. Evol.">
        <title>Genome-scale phylogeny and comparative genomics of the fungal order Sordariales.</title>
        <authorList>
            <person name="Hensen N."/>
            <person name="Bonometti L."/>
            <person name="Westerberg I."/>
            <person name="Brannstrom I.O."/>
            <person name="Guillou S."/>
            <person name="Cros-Aarteil S."/>
            <person name="Calhoun S."/>
            <person name="Haridas S."/>
            <person name="Kuo A."/>
            <person name="Mondo S."/>
            <person name="Pangilinan J."/>
            <person name="Riley R."/>
            <person name="LaButti K."/>
            <person name="Andreopoulos B."/>
            <person name="Lipzen A."/>
            <person name="Chen C."/>
            <person name="Yan M."/>
            <person name="Daum C."/>
            <person name="Ng V."/>
            <person name="Clum A."/>
            <person name="Steindorff A."/>
            <person name="Ohm R.A."/>
            <person name="Martin F."/>
            <person name="Silar P."/>
            <person name="Natvig D.O."/>
            <person name="Lalanne C."/>
            <person name="Gautier V."/>
            <person name="Ament-Velasquez S.L."/>
            <person name="Kruys A."/>
            <person name="Hutchinson M.I."/>
            <person name="Powell A.J."/>
            <person name="Barry K."/>
            <person name="Miller A.N."/>
            <person name="Grigoriev I.V."/>
            <person name="Debuchy R."/>
            <person name="Gladieux P."/>
            <person name="Hiltunen Thoren M."/>
            <person name="Johannesson H."/>
        </authorList>
    </citation>
    <scope>NUCLEOTIDE SEQUENCE</scope>
    <source>
        <strain evidence="3">CBS 314.62</strain>
    </source>
</reference>
<keyword evidence="4" id="KW-1185">Reference proteome</keyword>
<name>A0AAE0XIR0_9PEZI</name>
<feature type="domain" description="Glycosyl transferase CAP10" evidence="2">
    <location>
        <begin position="248"/>
        <end position="536"/>
    </location>
</feature>
<dbReference type="SMART" id="SM00672">
    <property type="entry name" value="CAP10"/>
    <property type="match status" value="1"/>
</dbReference>
<accession>A0AAE0XIR0</accession>
<dbReference type="InterPro" id="IPR051091">
    <property type="entry name" value="O-Glucosyltr/Glycosyltrsf_90"/>
</dbReference>
<proteinExistence type="predicted"/>
<organism evidence="3 4">
    <name type="scientific">Podospora appendiculata</name>
    <dbReference type="NCBI Taxonomy" id="314037"/>
    <lineage>
        <taxon>Eukaryota</taxon>
        <taxon>Fungi</taxon>
        <taxon>Dikarya</taxon>
        <taxon>Ascomycota</taxon>
        <taxon>Pezizomycotina</taxon>
        <taxon>Sordariomycetes</taxon>
        <taxon>Sordariomycetidae</taxon>
        <taxon>Sordariales</taxon>
        <taxon>Podosporaceae</taxon>
        <taxon>Podospora</taxon>
    </lineage>
</organism>
<protein>
    <recommendedName>
        <fullName evidence="2">Glycosyl transferase CAP10 domain-containing protein</fullName>
    </recommendedName>
</protein>
<evidence type="ECO:0000313" key="4">
    <source>
        <dbReference type="Proteomes" id="UP001270362"/>
    </source>
</evidence>
<sequence length="542" mass="60475">MLLSLRKVHRSSHASCPTFDLPDLDRTLFDLPVTVAPEDPAADWSSHPVVLLHAQAQAKFHALVKRQSKSPQQTEDEYIRRSGRNPPPGFRQWVQYALAHKSPIIDDFETLSESVHRFHHLPAADIARRVREAGQGKMLNVQGARHDRMGRCVFADQKFGKGCRHFAGPRTELLGDAQKLAPDVEFLINFLDEPSVLVGSPHQGGKRPFASWTDLSQQPTASQVGEACRIRGNSTSSAITDTPIHTYGLPFVQDVMGSKDLCQHPELALSHGFLMGPTTFRQMRTELPLLSQAAPHPFSDILYPSTHYGLKASLYKPIKDRSWSRKKNAVYWAGSSTGGVWSPTTWRHGHRQRLATLGLQHNNSNNNTSFSSTFTYLTHTSPNTTLLTATSTTSTTPLPSSLFAITLTKIVNSATPAAHAAQTAFFCPPRAQDPESRALRYRLALDIDGNSYSGRFYRLLASRSAPLKVTLFREWHDDRLLPELARFLTRTAEGRRIAEGVAQAGRVWYPRALGRGEQGVYLYRLMLELAWLGSEEREPVMG</sequence>
<evidence type="ECO:0000313" key="3">
    <source>
        <dbReference type="EMBL" id="KAK3694158.1"/>
    </source>
</evidence>
<dbReference type="Proteomes" id="UP001270362">
    <property type="component" value="Unassembled WGS sequence"/>
</dbReference>
<dbReference type="PANTHER" id="PTHR12203:SF61">
    <property type="entry name" value="CAPSULE PROTEIN"/>
    <property type="match status" value="1"/>
</dbReference>
<dbReference type="AlphaFoldDB" id="A0AAE0XIR0"/>
<comment type="caution">
    <text evidence="3">The sequence shown here is derived from an EMBL/GenBank/DDBJ whole genome shotgun (WGS) entry which is preliminary data.</text>
</comment>
<reference evidence="3" key="2">
    <citation type="submission" date="2023-06" db="EMBL/GenBank/DDBJ databases">
        <authorList>
            <consortium name="Lawrence Berkeley National Laboratory"/>
            <person name="Haridas S."/>
            <person name="Hensen N."/>
            <person name="Bonometti L."/>
            <person name="Westerberg I."/>
            <person name="Brannstrom I.O."/>
            <person name="Guillou S."/>
            <person name="Cros-Aarteil S."/>
            <person name="Calhoun S."/>
            <person name="Kuo A."/>
            <person name="Mondo S."/>
            <person name="Pangilinan J."/>
            <person name="Riley R."/>
            <person name="Labutti K."/>
            <person name="Andreopoulos B."/>
            <person name="Lipzen A."/>
            <person name="Chen C."/>
            <person name="Yanf M."/>
            <person name="Daum C."/>
            <person name="Ng V."/>
            <person name="Clum A."/>
            <person name="Steindorff A."/>
            <person name="Ohm R."/>
            <person name="Martin F."/>
            <person name="Silar P."/>
            <person name="Natvig D."/>
            <person name="Lalanne C."/>
            <person name="Gautier V."/>
            <person name="Ament-Velasquez S.L."/>
            <person name="Kruys A."/>
            <person name="Hutchinson M.I."/>
            <person name="Powell A.J."/>
            <person name="Barry K."/>
            <person name="Miller A.N."/>
            <person name="Grigoriev I.V."/>
            <person name="Debuchy R."/>
            <person name="Gladieux P."/>
            <person name="Thoren M.H."/>
            <person name="Johannesson H."/>
        </authorList>
    </citation>
    <scope>NUCLEOTIDE SEQUENCE</scope>
    <source>
        <strain evidence="3">CBS 314.62</strain>
    </source>
</reference>
<dbReference type="EMBL" id="JAULSO010000001">
    <property type="protein sequence ID" value="KAK3694158.1"/>
    <property type="molecule type" value="Genomic_DNA"/>
</dbReference>
<evidence type="ECO:0000256" key="1">
    <source>
        <dbReference type="SAM" id="MobiDB-lite"/>
    </source>
</evidence>